<organism evidence="2 3">
    <name type="scientific">Austropuccinia psidii MF-1</name>
    <dbReference type="NCBI Taxonomy" id="1389203"/>
    <lineage>
        <taxon>Eukaryota</taxon>
        <taxon>Fungi</taxon>
        <taxon>Dikarya</taxon>
        <taxon>Basidiomycota</taxon>
        <taxon>Pucciniomycotina</taxon>
        <taxon>Pucciniomycetes</taxon>
        <taxon>Pucciniales</taxon>
        <taxon>Sphaerophragmiaceae</taxon>
        <taxon>Austropuccinia</taxon>
    </lineage>
</organism>
<evidence type="ECO:0000313" key="3">
    <source>
        <dbReference type="Proteomes" id="UP000765509"/>
    </source>
</evidence>
<keyword evidence="3" id="KW-1185">Reference proteome</keyword>
<feature type="region of interest" description="Disordered" evidence="1">
    <location>
        <begin position="32"/>
        <end position="51"/>
    </location>
</feature>
<protein>
    <submittedName>
        <fullName evidence="2">Uncharacterized protein</fullName>
    </submittedName>
</protein>
<dbReference type="AlphaFoldDB" id="A0A9Q3CRE8"/>
<feature type="compositionally biased region" description="Low complexity" evidence="1">
    <location>
        <begin position="39"/>
        <end position="51"/>
    </location>
</feature>
<accession>A0A9Q3CRE8</accession>
<sequence>MKKGNVIFSQHVKLNDNICPYKEITPSKQGSLDLLFHNSPDSSPDLSPLLPSSIPSGSRNVSLNLSSIETENIPSTSSFSPIIDLPKNKGYSWVPDTSISNMNEIIGDINS</sequence>
<comment type="caution">
    <text evidence="2">The sequence shown here is derived from an EMBL/GenBank/DDBJ whole genome shotgun (WGS) entry which is preliminary data.</text>
</comment>
<name>A0A9Q3CRE8_9BASI</name>
<proteinExistence type="predicted"/>
<dbReference type="Proteomes" id="UP000765509">
    <property type="component" value="Unassembled WGS sequence"/>
</dbReference>
<reference evidence="2" key="1">
    <citation type="submission" date="2021-03" db="EMBL/GenBank/DDBJ databases">
        <title>Draft genome sequence of rust myrtle Austropuccinia psidii MF-1, a brazilian biotype.</title>
        <authorList>
            <person name="Quecine M.C."/>
            <person name="Pachon D.M.R."/>
            <person name="Bonatelli M.L."/>
            <person name="Correr F.H."/>
            <person name="Franceschini L.M."/>
            <person name="Leite T.F."/>
            <person name="Margarido G.R.A."/>
            <person name="Almeida C.A."/>
            <person name="Ferrarezi J.A."/>
            <person name="Labate C.A."/>
        </authorList>
    </citation>
    <scope>NUCLEOTIDE SEQUENCE</scope>
    <source>
        <strain evidence="2">MF-1</strain>
    </source>
</reference>
<evidence type="ECO:0000313" key="2">
    <source>
        <dbReference type="EMBL" id="MBW0488658.1"/>
    </source>
</evidence>
<dbReference type="EMBL" id="AVOT02009708">
    <property type="protein sequence ID" value="MBW0488658.1"/>
    <property type="molecule type" value="Genomic_DNA"/>
</dbReference>
<gene>
    <name evidence="2" type="ORF">O181_028373</name>
</gene>
<evidence type="ECO:0000256" key="1">
    <source>
        <dbReference type="SAM" id="MobiDB-lite"/>
    </source>
</evidence>